<reference evidence="1 2" key="1">
    <citation type="submission" date="2017-11" db="EMBL/GenBank/DDBJ databases">
        <title>Genomic Encyclopedia of Archaeal and Bacterial Type Strains, Phase II (KMG-II): From Individual Species to Whole Genera.</title>
        <authorList>
            <person name="Goeker M."/>
        </authorList>
    </citation>
    <scope>NUCLEOTIDE SEQUENCE [LARGE SCALE GENOMIC DNA]</scope>
    <source>
        <strain evidence="1 2">DSM 22413</strain>
    </source>
</reference>
<proteinExistence type="predicted"/>
<comment type="caution">
    <text evidence="1">The sequence shown here is derived from an EMBL/GenBank/DDBJ whole genome shotgun (WGS) entry which is preliminary data.</text>
</comment>
<evidence type="ECO:0000313" key="1">
    <source>
        <dbReference type="EMBL" id="PJI86567.1"/>
    </source>
</evidence>
<dbReference type="AlphaFoldDB" id="A0A2M8W6L3"/>
<name>A0A2M8W6L3_9MICO</name>
<keyword evidence="2" id="KW-1185">Reference proteome</keyword>
<dbReference type="PROSITE" id="PS51257">
    <property type="entry name" value="PROKAR_LIPOPROTEIN"/>
    <property type="match status" value="1"/>
</dbReference>
<dbReference type="EMBL" id="PGTZ01000010">
    <property type="protein sequence ID" value="PJI86567.1"/>
    <property type="molecule type" value="Genomic_DNA"/>
</dbReference>
<protein>
    <recommendedName>
        <fullName evidence="3">Lipoprotein</fullName>
    </recommendedName>
</protein>
<organism evidence="1 2">
    <name type="scientific">Luteimicrobium subarcticum</name>
    <dbReference type="NCBI Taxonomy" id="620910"/>
    <lineage>
        <taxon>Bacteria</taxon>
        <taxon>Bacillati</taxon>
        <taxon>Actinomycetota</taxon>
        <taxon>Actinomycetes</taxon>
        <taxon>Micrococcales</taxon>
        <taxon>Luteimicrobium</taxon>
    </lineage>
</organism>
<accession>A0A2M8W6L3</accession>
<dbReference type="Proteomes" id="UP000231586">
    <property type="component" value="Unassembled WGS sequence"/>
</dbReference>
<sequence length="102" mass="10816">MTIKGVHSSRPNTRRRFGAMVLLGALATVVLAGCGGKDPVGPDVRGMSLPDAEKALDSAKIGYSEHASDAAFGIIVKENFVVCKEAYVNEQMVRLEVAKHGC</sequence>
<evidence type="ECO:0008006" key="3">
    <source>
        <dbReference type="Google" id="ProtNLM"/>
    </source>
</evidence>
<evidence type="ECO:0000313" key="2">
    <source>
        <dbReference type="Proteomes" id="UP000231586"/>
    </source>
</evidence>
<gene>
    <name evidence="1" type="ORF">CLV34_2485</name>
</gene>